<feature type="non-terminal residue" evidence="1">
    <location>
        <position position="1"/>
    </location>
</feature>
<protein>
    <submittedName>
        <fullName evidence="1">DNA binding protein</fullName>
    </submittedName>
</protein>
<dbReference type="AlphaFoldDB" id="A0A392R6R6"/>
<keyword evidence="2" id="KW-1185">Reference proteome</keyword>
<evidence type="ECO:0000313" key="2">
    <source>
        <dbReference type="Proteomes" id="UP000265520"/>
    </source>
</evidence>
<comment type="caution">
    <text evidence="1">The sequence shown here is derived from an EMBL/GenBank/DDBJ whole genome shotgun (WGS) entry which is preliminary data.</text>
</comment>
<dbReference type="Proteomes" id="UP000265520">
    <property type="component" value="Unassembled WGS sequence"/>
</dbReference>
<dbReference type="EMBL" id="LXQA010187369">
    <property type="protein sequence ID" value="MCI31480.1"/>
    <property type="molecule type" value="Genomic_DNA"/>
</dbReference>
<evidence type="ECO:0000313" key="1">
    <source>
        <dbReference type="EMBL" id="MCI31480.1"/>
    </source>
</evidence>
<name>A0A392R6R6_9FABA</name>
<organism evidence="1 2">
    <name type="scientific">Trifolium medium</name>
    <dbReference type="NCBI Taxonomy" id="97028"/>
    <lineage>
        <taxon>Eukaryota</taxon>
        <taxon>Viridiplantae</taxon>
        <taxon>Streptophyta</taxon>
        <taxon>Embryophyta</taxon>
        <taxon>Tracheophyta</taxon>
        <taxon>Spermatophyta</taxon>
        <taxon>Magnoliopsida</taxon>
        <taxon>eudicotyledons</taxon>
        <taxon>Gunneridae</taxon>
        <taxon>Pentapetalae</taxon>
        <taxon>rosids</taxon>
        <taxon>fabids</taxon>
        <taxon>Fabales</taxon>
        <taxon>Fabaceae</taxon>
        <taxon>Papilionoideae</taxon>
        <taxon>50 kb inversion clade</taxon>
        <taxon>NPAAA clade</taxon>
        <taxon>Hologalegina</taxon>
        <taxon>IRL clade</taxon>
        <taxon>Trifolieae</taxon>
        <taxon>Trifolium</taxon>
    </lineage>
</organism>
<sequence length="65" mass="7477">FSPEYENHETTTSAMLDVIEKYAYDSRDLRAKLTAEMRSFRNCEGSFGRRTAVEDRTEVLPGKIS</sequence>
<proteinExistence type="predicted"/>
<reference evidence="1 2" key="1">
    <citation type="journal article" date="2018" name="Front. Plant Sci.">
        <title>Red Clover (Trifolium pratense) and Zigzag Clover (T. medium) - A Picture of Genomic Similarities and Differences.</title>
        <authorList>
            <person name="Dluhosova J."/>
            <person name="Istvanek J."/>
            <person name="Nedelnik J."/>
            <person name="Repkova J."/>
        </authorList>
    </citation>
    <scope>NUCLEOTIDE SEQUENCE [LARGE SCALE GENOMIC DNA]</scope>
    <source>
        <strain evidence="2">cv. 10/8</strain>
        <tissue evidence="1">Leaf</tissue>
    </source>
</reference>
<accession>A0A392R6R6</accession>